<dbReference type="InterPro" id="IPR046038">
    <property type="entry name" value="DUF5996"/>
</dbReference>
<evidence type="ECO:0008006" key="3">
    <source>
        <dbReference type="Google" id="ProtNLM"/>
    </source>
</evidence>
<dbReference type="EMBL" id="JAACAK010000094">
    <property type="protein sequence ID" value="NIR75770.1"/>
    <property type="molecule type" value="Genomic_DNA"/>
</dbReference>
<evidence type="ECO:0000313" key="2">
    <source>
        <dbReference type="Proteomes" id="UP000702544"/>
    </source>
</evidence>
<proteinExistence type="predicted"/>
<accession>A0AAE4Z8H4</accession>
<dbReference type="Proteomes" id="UP000702544">
    <property type="component" value="Unassembled WGS sequence"/>
</dbReference>
<feature type="non-terminal residue" evidence="1">
    <location>
        <position position="200"/>
    </location>
</feature>
<protein>
    <recommendedName>
        <fullName evidence="3">Ava_C0101 and related proteins</fullName>
    </recommendedName>
</protein>
<sequence>MGKIDSDQTWPSIPLEAWSDTLATLHMWMQIVGKVRLAQSPWINHSWHATLYVTSRGLTTSAIPYGARSFQIDFDFIDHQLAITSSDGGVSVLPLEPQSVAAFYRRLMDELAGLDLRVRIHMKPNEVPEAIRFDEDETHESYDREYARRFWRALVQIDRVFKEFRARFIGKCSPVHFFWGALDLAVTRFSGRPAPEHPGG</sequence>
<gene>
    <name evidence="1" type="ORF">GWO12_11775</name>
</gene>
<name>A0AAE4Z8H4_9BACT</name>
<evidence type="ECO:0000313" key="1">
    <source>
        <dbReference type="EMBL" id="NIR75770.1"/>
    </source>
</evidence>
<dbReference type="Pfam" id="PF19459">
    <property type="entry name" value="DUF5996"/>
    <property type="match status" value="1"/>
</dbReference>
<organism evidence="1 2">
    <name type="scientific">Candidatus Kutchimonas denitrificans</name>
    <dbReference type="NCBI Taxonomy" id="3056748"/>
    <lineage>
        <taxon>Bacteria</taxon>
        <taxon>Pseudomonadati</taxon>
        <taxon>Gemmatimonadota</taxon>
        <taxon>Gemmatimonadia</taxon>
        <taxon>Candidatus Palauibacterales</taxon>
        <taxon>Candidatus Palauibacteraceae</taxon>
        <taxon>Candidatus Kutchimonas</taxon>
    </lineage>
</organism>
<dbReference type="AlphaFoldDB" id="A0AAE4Z8H4"/>
<comment type="caution">
    <text evidence="1">The sequence shown here is derived from an EMBL/GenBank/DDBJ whole genome shotgun (WGS) entry which is preliminary data.</text>
</comment>
<reference evidence="1 2" key="1">
    <citation type="submission" date="2020-01" db="EMBL/GenBank/DDBJ databases">
        <title>Genomes assembled from Gulf of Kutch pelagic sediment metagenomes.</title>
        <authorList>
            <person name="Chandrashekar M."/>
            <person name="Mahajan M.S."/>
            <person name="Dave K.J."/>
            <person name="Vatsa P."/>
            <person name="Nathani N.M."/>
        </authorList>
    </citation>
    <scope>NUCLEOTIDE SEQUENCE [LARGE SCALE GENOMIC DNA]</scope>
    <source>
        <strain evidence="1">KS3-K002</strain>
    </source>
</reference>